<evidence type="ECO:0000313" key="9">
    <source>
        <dbReference type="EMBL" id="OHA59544.1"/>
    </source>
</evidence>
<keyword evidence="3" id="KW-1003">Cell membrane</keyword>
<reference evidence="9 10" key="1">
    <citation type="journal article" date="2016" name="Nat. Commun.">
        <title>Thousands of microbial genomes shed light on interconnected biogeochemical processes in an aquifer system.</title>
        <authorList>
            <person name="Anantharaman K."/>
            <person name="Brown C.T."/>
            <person name="Hug L.A."/>
            <person name="Sharon I."/>
            <person name="Castelle C.J."/>
            <person name="Probst A.J."/>
            <person name="Thomas B.C."/>
            <person name="Singh A."/>
            <person name="Wilkins M.J."/>
            <person name="Karaoz U."/>
            <person name="Brodie E.L."/>
            <person name="Williams K.H."/>
            <person name="Hubbard S.S."/>
            <person name="Banfield J.F."/>
        </authorList>
    </citation>
    <scope>NUCLEOTIDE SEQUENCE [LARGE SCALE GENOMIC DNA]</scope>
</reference>
<evidence type="ECO:0000256" key="2">
    <source>
        <dbReference type="ARBA" id="ARBA00005745"/>
    </source>
</evidence>
<evidence type="ECO:0000256" key="5">
    <source>
        <dbReference type="ARBA" id="ARBA00022989"/>
    </source>
</evidence>
<dbReference type="InterPro" id="IPR018076">
    <property type="entry name" value="T2SS_GspF_dom"/>
</dbReference>
<evidence type="ECO:0000256" key="3">
    <source>
        <dbReference type="ARBA" id="ARBA00022475"/>
    </source>
</evidence>
<name>A0A1G2QG01_9BACT</name>
<feature type="transmembrane region" description="Helical" evidence="7">
    <location>
        <begin position="322"/>
        <end position="343"/>
    </location>
</feature>
<dbReference type="STRING" id="1802439.A2589_01630"/>
<comment type="similarity">
    <text evidence="2">Belongs to the GSP F family.</text>
</comment>
<dbReference type="GO" id="GO:0005886">
    <property type="term" value="C:plasma membrane"/>
    <property type="evidence" value="ECO:0007669"/>
    <property type="project" value="UniProtKB-SubCell"/>
</dbReference>
<evidence type="ECO:0000256" key="4">
    <source>
        <dbReference type="ARBA" id="ARBA00022692"/>
    </source>
</evidence>
<dbReference type="Proteomes" id="UP000177838">
    <property type="component" value="Unassembled WGS sequence"/>
</dbReference>
<dbReference type="PRINTS" id="PR00812">
    <property type="entry name" value="BCTERIALGSPF"/>
</dbReference>
<evidence type="ECO:0000259" key="8">
    <source>
        <dbReference type="Pfam" id="PF00482"/>
    </source>
</evidence>
<feature type="domain" description="Type II secretion system protein GspF" evidence="8">
    <location>
        <begin position="219"/>
        <end position="341"/>
    </location>
</feature>
<organism evidence="9 10">
    <name type="scientific">Candidatus Vogelbacteria bacterium RIFOXYD1_FULL_46_19</name>
    <dbReference type="NCBI Taxonomy" id="1802439"/>
    <lineage>
        <taxon>Bacteria</taxon>
        <taxon>Candidatus Vogeliibacteriota</taxon>
    </lineage>
</organism>
<evidence type="ECO:0000256" key="7">
    <source>
        <dbReference type="SAM" id="Phobius"/>
    </source>
</evidence>
<dbReference type="PANTHER" id="PTHR30012:SF0">
    <property type="entry name" value="TYPE II SECRETION SYSTEM PROTEIN F-RELATED"/>
    <property type="match status" value="1"/>
</dbReference>
<gene>
    <name evidence="9" type="ORF">A2589_01630</name>
</gene>
<keyword evidence="6 7" id="KW-0472">Membrane</keyword>
<keyword evidence="5 7" id="KW-1133">Transmembrane helix</keyword>
<feature type="domain" description="Type II secretion system protein GspF" evidence="8">
    <location>
        <begin position="15"/>
        <end position="138"/>
    </location>
</feature>
<dbReference type="PANTHER" id="PTHR30012">
    <property type="entry name" value="GENERAL SECRETION PATHWAY PROTEIN"/>
    <property type="match status" value="1"/>
</dbReference>
<feature type="transmembrane region" description="Helical" evidence="7">
    <location>
        <begin position="168"/>
        <end position="186"/>
    </location>
</feature>
<keyword evidence="4 7" id="KW-0812">Transmembrane</keyword>
<dbReference type="AlphaFoldDB" id="A0A1G2QG01"/>
<comment type="subcellular location">
    <subcellularLocation>
        <location evidence="1">Cell membrane</location>
        <topology evidence="1">Multi-pass membrane protein</topology>
    </subcellularLocation>
</comment>
<sequence length="350" mass="38500">MNIFNYIKTGEKVEFANSLAVMLKSGMAVNEALFTLSEQTSSRAFKRVIVGIAEKIQAGTSLSKAFEAEREVFGGVFISMIKVAESSGTLDESLAYLAEWLERDHTLKQEIKAATFYPRFVFGATILMGAGLSLYILPKLIPLFSQLRVELPLATRLLLGFTHFIQNYWYLAILGLIGFYIAFKMLNKLRLVRKILHTGYIKVPIVGSLIATYQLALVTRLFETLLKSGLSLRETIEVTSGAVTNVNYEDSLLVVGSRVVGGTPLSVALADWPKLYPKNLVSIIATGEKSGTIDESLGYLADHYIKIVQSKTKQLPTILEPALLIFIGVAVGFVALAIIMPIYDLTSGVF</sequence>
<accession>A0A1G2QG01</accession>
<evidence type="ECO:0000256" key="6">
    <source>
        <dbReference type="ARBA" id="ARBA00023136"/>
    </source>
</evidence>
<feature type="transmembrane region" description="Helical" evidence="7">
    <location>
        <begin position="116"/>
        <end position="137"/>
    </location>
</feature>
<dbReference type="InterPro" id="IPR003004">
    <property type="entry name" value="GspF/PilC"/>
</dbReference>
<protein>
    <recommendedName>
        <fullName evidence="8">Type II secretion system protein GspF domain-containing protein</fullName>
    </recommendedName>
</protein>
<evidence type="ECO:0000256" key="1">
    <source>
        <dbReference type="ARBA" id="ARBA00004651"/>
    </source>
</evidence>
<dbReference type="InterPro" id="IPR042094">
    <property type="entry name" value="T2SS_GspF_sf"/>
</dbReference>
<dbReference type="Gene3D" id="1.20.81.30">
    <property type="entry name" value="Type II secretion system (T2SS), domain F"/>
    <property type="match status" value="2"/>
</dbReference>
<comment type="caution">
    <text evidence="9">The sequence shown here is derived from an EMBL/GenBank/DDBJ whole genome shotgun (WGS) entry which is preliminary data.</text>
</comment>
<proteinExistence type="inferred from homology"/>
<evidence type="ECO:0000313" key="10">
    <source>
        <dbReference type="Proteomes" id="UP000177838"/>
    </source>
</evidence>
<dbReference type="Pfam" id="PF00482">
    <property type="entry name" value="T2SSF"/>
    <property type="match status" value="2"/>
</dbReference>
<dbReference type="EMBL" id="MHTK01000006">
    <property type="protein sequence ID" value="OHA59544.1"/>
    <property type="molecule type" value="Genomic_DNA"/>
</dbReference>